<dbReference type="EMBL" id="CP012661">
    <property type="protein sequence ID" value="AMY69402.1"/>
    <property type="molecule type" value="Genomic_DNA"/>
</dbReference>
<dbReference type="RefSeq" id="WP_066813089.1">
    <property type="nucleotide sequence ID" value="NZ_CP012661.1"/>
</dbReference>
<dbReference type="InterPro" id="IPR011059">
    <property type="entry name" value="Metal-dep_hydrolase_composite"/>
</dbReference>
<dbReference type="NCBIfam" id="NF011984">
    <property type="entry name" value="PRK15446.1-5"/>
    <property type="match status" value="1"/>
</dbReference>
<organism evidence="1 2">
    <name type="scientific">Frigidibacter mobilis</name>
    <dbReference type="NCBI Taxonomy" id="1335048"/>
    <lineage>
        <taxon>Bacteria</taxon>
        <taxon>Pseudomonadati</taxon>
        <taxon>Pseudomonadota</taxon>
        <taxon>Alphaproteobacteria</taxon>
        <taxon>Rhodobacterales</taxon>
        <taxon>Paracoccaceae</taxon>
        <taxon>Frigidibacter</taxon>
    </lineage>
</organism>
<dbReference type="NCBIfam" id="NF011990">
    <property type="entry name" value="PRK15446.2-6"/>
    <property type="match status" value="1"/>
</dbReference>
<proteinExistence type="predicted"/>
<dbReference type="NCBIfam" id="TIGR02318">
    <property type="entry name" value="phosphono_phnM"/>
    <property type="match status" value="1"/>
</dbReference>
<reference evidence="1 2" key="1">
    <citation type="submission" date="2015-09" db="EMBL/GenBank/DDBJ databases">
        <title>Complete genome sequence of Defluviimonas alba cai42t isolated from an oilfield in Xinjiang.</title>
        <authorList>
            <person name="Geng S."/>
            <person name="Pan X."/>
            <person name="Wu X."/>
        </authorList>
    </citation>
    <scope>NUCLEOTIDE SEQUENCE [LARGE SCALE GENOMIC DNA]</scope>
    <source>
        <strain evidence="2">cai42</strain>
    </source>
</reference>
<dbReference type="PANTHER" id="PTHR43135">
    <property type="entry name" value="ALPHA-D-RIBOSE 1-METHYLPHOSPHONATE 5-TRIPHOSPHATE DIPHOSPHATASE"/>
    <property type="match status" value="1"/>
</dbReference>
<dbReference type="InterPro" id="IPR032466">
    <property type="entry name" value="Metal_Hydrolase"/>
</dbReference>
<accession>A0A159Z2W5</accession>
<gene>
    <name evidence="1" type="ORF">AKL17_2156</name>
</gene>
<dbReference type="GO" id="GO:0016810">
    <property type="term" value="F:hydrolase activity, acting on carbon-nitrogen (but not peptide) bonds"/>
    <property type="evidence" value="ECO:0007669"/>
    <property type="project" value="InterPro"/>
</dbReference>
<dbReference type="InterPro" id="IPR051781">
    <property type="entry name" value="Metallo-dep_Hydrolase"/>
</dbReference>
<protein>
    <submittedName>
        <fullName evidence="1">Alkylphosphonate utilization protein PhnM</fullName>
    </submittedName>
</protein>
<keyword evidence="2" id="KW-1185">Reference proteome</keyword>
<dbReference type="PIRSF" id="PIRSF038971">
    <property type="entry name" value="PhnM"/>
    <property type="match status" value="1"/>
</dbReference>
<dbReference type="SUPFAM" id="SSF51338">
    <property type="entry name" value="Composite domain of metallo-dependent hydrolases"/>
    <property type="match status" value="1"/>
</dbReference>
<dbReference type="SUPFAM" id="SSF51556">
    <property type="entry name" value="Metallo-dependent hydrolases"/>
    <property type="match status" value="1"/>
</dbReference>
<dbReference type="PANTHER" id="PTHR43135:SF3">
    <property type="entry name" value="ALPHA-D-RIBOSE 1-METHYLPHOSPHONATE 5-TRIPHOSPHATE DIPHOSPHATASE"/>
    <property type="match status" value="1"/>
</dbReference>
<dbReference type="OrthoDB" id="9785413at2"/>
<dbReference type="Proteomes" id="UP000076128">
    <property type="component" value="Chromosome"/>
</dbReference>
<dbReference type="PATRIC" id="fig|1335048.3.peg.2249"/>
<sequence>MTEILLANATLVLPSETLSGSLCLRDGRIAEIGTGTAVPPGAIDCGGDFLAPGLIELHTDNLERHIQPRPGVDWPHAAAIIAHDAELAGTGITTVFDAMRVGSISKGTEQGGDYAKYARDLASELLELRGQGALRISHFLHLRAEVCSETLIAELDEFTPEDRVGIVSLMDHTPGQRQFRDVSKLARYVMGKHGMSEAGFAAHVERLKSLRDTFGDAHEAAAVAVARRLGAALASHDDTTEEQVITSASYGIRLAEFPTTLEAAQACHAYGIQVMMGAPNLIRGGSHSGNVAARDLAEAGLLDIVSSDYVPAALLSAAVMLGDIWGDMARGIATVTAAPARATGLEDRGRLIPGCRADLIRFTRAGTTPVLRETWVQGRRVA</sequence>
<dbReference type="InterPro" id="IPR012696">
    <property type="entry name" value="PhnM"/>
</dbReference>
<dbReference type="Gene3D" id="2.30.40.10">
    <property type="entry name" value="Urease, subunit C, domain 1"/>
    <property type="match status" value="1"/>
</dbReference>
<evidence type="ECO:0000313" key="1">
    <source>
        <dbReference type="EMBL" id="AMY69402.1"/>
    </source>
</evidence>
<evidence type="ECO:0000313" key="2">
    <source>
        <dbReference type="Proteomes" id="UP000076128"/>
    </source>
</evidence>
<dbReference type="NCBIfam" id="NF011987">
    <property type="entry name" value="PRK15446.2-3"/>
    <property type="match status" value="1"/>
</dbReference>
<dbReference type="GO" id="GO:0019700">
    <property type="term" value="P:organic phosphonate catabolic process"/>
    <property type="evidence" value="ECO:0007669"/>
    <property type="project" value="InterPro"/>
</dbReference>
<name>A0A159Z2W5_9RHOB</name>
<dbReference type="STRING" id="1335048.AKL17_2156"/>
<dbReference type="AlphaFoldDB" id="A0A159Z2W5"/>
<dbReference type="KEGG" id="daa:AKL17_2156"/>